<dbReference type="PANTHER" id="PTHR41523:SF8">
    <property type="entry name" value="ETHYLENE RESPONSE SENSOR PROTEIN"/>
    <property type="match status" value="1"/>
</dbReference>
<dbReference type="Proteomes" id="UP000186720">
    <property type="component" value="Unassembled WGS sequence"/>
</dbReference>
<dbReference type="EMBL" id="MPPL01000001">
    <property type="protein sequence ID" value="OKS86013.1"/>
    <property type="molecule type" value="Genomic_DNA"/>
</dbReference>
<dbReference type="OrthoDB" id="1523170at2"/>
<proteinExistence type="predicted"/>
<feature type="transmembrane region" description="Helical" evidence="8">
    <location>
        <begin position="502"/>
        <end position="521"/>
    </location>
</feature>
<keyword evidence="8" id="KW-0812">Transmembrane</keyword>
<dbReference type="Gene3D" id="3.30.565.10">
    <property type="entry name" value="Histidine kinase-like ATPase, C-terminal domain"/>
    <property type="match status" value="1"/>
</dbReference>
<gene>
    <name evidence="11" type="ORF">RG47T_1460</name>
</gene>
<organism evidence="11 12">
    <name type="scientific">Mucilaginibacter polytrichastri</name>
    <dbReference type="NCBI Taxonomy" id="1302689"/>
    <lineage>
        <taxon>Bacteria</taxon>
        <taxon>Pseudomonadati</taxon>
        <taxon>Bacteroidota</taxon>
        <taxon>Sphingobacteriia</taxon>
        <taxon>Sphingobacteriales</taxon>
        <taxon>Sphingobacteriaceae</taxon>
        <taxon>Mucilaginibacter</taxon>
    </lineage>
</organism>
<dbReference type="InterPro" id="IPR005467">
    <property type="entry name" value="His_kinase_dom"/>
</dbReference>
<evidence type="ECO:0000313" key="12">
    <source>
        <dbReference type="Proteomes" id="UP000186720"/>
    </source>
</evidence>
<keyword evidence="3" id="KW-0597">Phosphoprotein</keyword>
<comment type="caution">
    <text evidence="11">The sequence shown here is derived from an EMBL/GenBank/DDBJ whole genome shotgun (WGS) entry which is preliminary data.</text>
</comment>
<evidence type="ECO:0000256" key="2">
    <source>
        <dbReference type="ARBA" id="ARBA00012438"/>
    </source>
</evidence>
<comment type="catalytic activity">
    <reaction evidence="1">
        <text>ATP + protein L-histidine = ADP + protein N-phospho-L-histidine.</text>
        <dbReference type="EC" id="2.7.13.3"/>
    </reaction>
</comment>
<sequence>MIKPLLIYFVLLISVAGAAAQGITNTLPAVLLTQIEQGKPDTNHIKLMVQAGSLYLHKPGVVKTDIDTAFIWFNQALQLSNKLNAVKFKNELLALKGNNYIKAGDLQQAQRCFVEVVNYYQTKGDKKAEAATWSRLGDAISADNKKDIPFKISCYTKAGKLYAQANDKIQQITALKNIADVHLSDNKIDTAETELQKVLAGYKAAGYKKLHYTYDGLGAISRAKADLHKELYYRMEAVKSMDATADTAMADYFYAKLALVYSDLSMYKQSVPWITKSLAILEARKHYEDYYGDLSLLIYDLIQEDKAAEAIAFLNKTMRDVPPINEAQKVDLYEAFGNCYTAMKQYAKAEKYYLAMMQTYKLTNFNKAFYTTNAQMVLDFVHYNETMGGFYVLTRQYAKAGYYFNKILLLPRDAVRPVTLSKIHRLQFQVDSASGNFVQAINHFETHKNINDSLYNVTKSKQVADLQIKYETTQKEQSIKLLQSQGKSQQAELQKLNLQRNITFGGVGMLFIIAGLAYNGYRQKQRSNLKLQAKQSEINKQNQSLQLLLIDKDKLLNDKDWLLKEVHHRVKNNLQIVMSLLNTQSAYLKSNDAITAIRESQNRVQAISLIHQKLYSTSNVSSINMAVYIADLVSYLRSCYNTGDNDIRFDLQVEPVRLDVSQAIPAGLILNEAINNAIKYAFPEAKGGIVNINLRQMSEMSLQLSIVDNGIGLPDNFDVRKSASLGMEMMKALSKQLGGEFTMRNENGVLISINFQIEKVLIGNNTEAIYN</sequence>
<evidence type="ECO:0000259" key="10">
    <source>
        <dbReference type="PROSITE" id="PS50109"/>
    </source>
</evidence>
<evidence type="ECO:0000256" key="9">
    <source>
        <dbReference type="SAM" id="SignalP"/>
    </source>
</evidence>
<reference evidence="11 12" key="1">
    <citation type="submission" date="2016-11" db="EMBL/GenBank/DDBJ databases">
        <title>Whole Genome Sequencing of Mucilaginibacter polytrichastri RG4-7(T) isolated from the moss sample.</title>
        <authorList>
            <person name="Li Y."/>
        </authorList>
    </citation>
    <scope>NUCLEOTIDE SEQUENCE [LARGE SCALE GENOMIC DNA]</scope>
    <source>
        <strain evidence="11 12">RG4-7</strain>
    </source>
</reference>
<keyword evidence="7" id="KW-0067">ATP-binding</keyword>
<feature type="chain" id="PRO_5010217741" description="histidine kinase" evidence="9">
    <location>
        <begin position="20"/>
        <end position="771"/>
    </location>
</feature>
<dbReference type="EC" id="2.7.13.3" evidence="2"/>
<dbReference type="SUPFAM" id="SSF55874">
    <property type="entry name" value="ATPase domain of HSP90 chaperone/DNA topoisomerase II/histidine kinase"/>
    <property type="match status" value="1"/>
</dbReference>
<evidence type="ECO:0000256" key="5">
    <source>
        <dbReference type="ARBA" id="ARBA00022741"/>
    </source>
</evidence>
<dbReference type="Gene3D" id="1.25.40.10">
    <property type="entry name" value="Tetratricopeptide repeat domain"/>
    <property type="match status" value="3"/>
</dbReference>
<evidence type="ECO:0000256" key="3">
    <source>
        <dbReference type="ARBA" id="ARBA00022553"/>
    </source>
</evidence>
<dbReference type="RefSeq" id="WP_074488766.1">
    <property type="nucleotide sequence ID" value="NZ_FPAM01000002.1"/>
</dbReference>
<evidence type="ECO:0000313" key="11">
    <source>
        <dbReference type="EMBL" id="OKS86013.1"/>
    </source>
</evidence>
<evidence type="ECO:0000256" key="6">
    <source>
        <dbReference type="ARBA" id="ARBA00022777"/>
    </source>
</evidence>
<name>A0A1Q5ZW95_9SPHI</name>
<keyword evidence="9" id="KW-0732">Signal</keyword>
<dbReference type="PANTHER" id="PTHR41523">
    <property type="entry name" value="TWO-COMPONENT SYSTEM SENSOR PROTEIN"/>
    <property type="match status" value="1"/>
</dbReference>
<evidence type="ECO:0000256" key="1">
    <source>
        <dbReference type="ARBA" id="ARBA00000085"/>
    </source>
</evidence>
<keyword evidence="4" id="KW-0808">Transferase</keyword>
<protein>
    <recommendedName>
        <fullName evidence="2">histidine kinase</fullName>
        <ecNumber evidence="2">2.7.13.3</ecNumber>
    </recommendedName>
</protein>
<evidence type="ECO:0000256" key="8">
    <source>
        <dbReference type="SAM" id="Phobius"/>
    </source>
</evidence>
<dbReference type="InterPro" id="IPR011495">
    <property type="entry name" value="Sig_transdc_His_kin_sub2_dim/P"/>
</dbReference>
<dbReference type="Pfam" id="PF07568">
    <property type="entry name" value="HisKA_2"/>
    <property type="match status" value="1"/>
</dbReference>
<dbReference type="AlphaFoldDB" id="A0A1Q5ZW95"/>
<dbReference type="InterPro" id="IPR036890">
    <property type="entry name" value="HATPase_C_sf"/>
</dbReference>
<keyword evidence="12" id="KW-1185">Reference proteome</keyword>
<dbReference type="PROSITE" id="PS50109">
    <property type="entry name" value="HIS_KIN"/>
    <property type="match status" value="1"/>
</dbReference>
<keyword evidence="6" id="KW-0418">Kinase</keyword>
<keyword evidence="5" id="KW-0547">Nucleotide-binding</keyword>
<keyword evidence="8" id="KW-0472">Membrane</keyword>
<dbReference type="Pfam" id="PF02518">
    <property type="entry name" value="HATPase_c"/>
    <property type="match status" value="1"/>
</dbReference>
<feature type="signal peptide" evidence="9">
    <location>
        <begin position="1"/>
        <end position="19"/>
    </location>
</feature>
<dbReference type="STRING" id="1302689.RG47T_1460"/>
<feature type="domain" description="Histidine kinase" evidence="10">
    <location>
        <begin position="565"/>
        <end position="759"/>
    </location>
</feature>
<dbReference type="GO" id="GO:0005524">
    <property type="term" value="F:ATP binding"/>
    <property type="evidence" value="ECO:0007669"/>
    <property type="project" value="UniProtKB-KW"/>
</dbReference>
<dbReference type="SUPFAM" id="SSF48452">
    <property type="entry name" value="TPR-like"/>
    <property type="match status" value="2"/>
</dbReference>
<dbReference type="InterPro" id="IPR011990">
    <property type="entry name" value="TPR-like_helical_dom_sf"/>
</dbReference>
<evidence type="ECO:0000256" key="7">
    <source>
        <dbReference type="ARBA" id="ARBA00022840"/>
    </source>
</evidence>
<dbReference type="Gene3D" id="3.30.450.20">
    <property type="entry name" value="PAS domain"/>
    <property type="match status" value="1"/>
</dbReference>
<dbReference type="GO" id="GO:0004673">
    <property type="term" value="F:protein histidine kinase activity"/>
    <property type="evidence" value="ECO:0007669"/>
    <property type="project" value="UniProtKB-EC"/>
</dbReference>
<dbReference type="InterPro" id="IPR003594">
    <property type="entry name" value="HATPase_dom"/>
</dbReference>
<keyword evidence="8" id="KW-1133">Transmembrane helix</keyword>
<evidence type="ECO:0000256" key="4">
    <source>
        <dbReference type="ARBA" id="ARBA00022679"/>
    </source>
</evidence>
<dbReference type="SMART" id="SM00387">
    <property type="entry name" value="HATPase_c"/>
    <property type="match status" value="1"/>
</dbReference>
<accession>A0A1Q5ZW95</accession>